<feature type="domain" description="MATH" evidence="3">
    <location>
        <begin position="12"/>
        <end position="144"/>
    </location>
</feature>
<protein>
    <submittedName>
        <fullName evidence="4">Uncharacterized protein</fullName>
    </submittedName>
</protein>
<feature type="region of interest" description="Disordered" evidence="1">
    <location>
        <begin position="315"/>
        <end position="344"/>
    </location>
</feature>
<dbReference type="Gene3D" id="3.30.710.10">
    <property type="entry name" value="Potassium Channel Kv1.1, Chain A"/>
    <property type="match status" value="1"/>
</dbReference>
<name>A0AAV6VEC5_9ARAC</name>
<dbReference type="SUPFAM" id="SSF54695">
    <property type="entry name" value="POZ domain"/>
    <property type="match status" value="1"/>
</dbReference>
<dbReference type="InterPro" id="IPR002083">
    <property type="entry name" value="MATH/TRAF_dom"/>
</dbReference>
<organism evidence="4 5">
    <name type="scientific">Oedothorax gibbosus</name>
    <dbReference type="NCBI Taxonomy" id="931172"/>
    <lineage>
        <taxon>Eukaryota</taxon>
        <taxon>Metazoa</taxon>
        <taxon>Ecdysozoa</taxon>
        <taxon>Arthropoda</taxon>
        <taxon>Chelicerata</taxon>
        <taxon>Arachnida</taxon>
        <taxon>Araneae</taxon>
        <taxon>Araneomorphae</taxon>
        <taxon>Entelegynae</taxon>
        <taxon>Araneoidea</taxon>
        <taxon>Linyphiidae</taxon>
        <taxon>Erigoninae</taxon>
        <taxon>Oedothorax</taxon>
    </lineage>
</organism>
<keyword evidence="5" id="KW-1185">Reference proteome</keyword>
<evidence type="ECO:0000259" key="3">
    <source>
        <dbReference type="PROSITE" id="PS50144"/>
    </source>
</evidence>
<feature type="compositionally biased region" description="Polar residues" evidence="1">
    <location>
        <begin position="324"/>
        <end position="344"/>
    </location>
</feature>
<dbReference type="Pfam" id="PF00651">
    <property type="entry name" value="BTB"/>
    <property type="match status" value="1"/>
</dbReference>
<reference evidence="4 5" key="1">
    <citation type="journal article" date="2022" name="Nat. Ecol. Evol.">
        <title>A masculinizing supergene underlies an exaggerated male reproductive morph in a spider.</title>
        <authorList>
            <person name="Hendrickx F."/>
            <person name="De Corte Z."/>
            <person name="Sonet G."/>
            <person name="Van Belleghem S.M."/>
            <person name="Kostlbacher S."/>
            <person name="Vangestel C."/>
        </authorList>
    </citation>
    <scope>NUCLEOTIDE SEQUENCE [LARGE SCALE GENOMIC DNA]</scope>
    <source>
        <strain evidence="4">W744_W776</strain>
    </source>
</reference>
<dbReference type="PROSITE" id="PS50144">
    <property type="entry name" value="MATH"/>
    <property type="match status" value="1"/>
</dbReference>
<dbReference type="GO" id="GO:0030163">
    <property type="term" value="P:protein catabolic process"/>
    <property type="evidence" value="ECO:0007669"/>
    <property type="project" value="UniProtKB-ARBA"/>
</dbReference>
<dbReference type="InterPro" id="IPR000210">
    <property type="entry name" value="BTB/POZ_dom"/>
</dbReference>
<dbReference type="SMART" id="SM00225">
    <property type="entry name" value="BTB"/>
    <property type="match status" value="1"/>
</dbReference>
<dbReference type="InterPro" id="IPR008974">
    <property type="entry name" value="TRAF-like"/>
</dbReference>
<accession>A0AAV6VEC5</accession>
<dbReference type="PANTHER" id="PTHR24413">
    <property type="entry name" value="SPECKLE-TYPE POZ PROTEIN"/>
    <property type="match status" value="1"/>
</dbReference>
<dbReference type="Proteomes" id="UP000827092">
    <property type="component" value="Unassembled WGS sequence"/>
</dbReference>
<dbReference type="InterPro" id="IPR011333">
    <property type="entry name" value="SKP1/BTB/POZ_sf"/>
</dbReference>
<proteinExistence type="predicted"/>
<evidence type="ECO:0000313" key="5">
    <source>
        <dbReference type="Proteomes" id="UP000827092"/>
    </source>
</evidence>
<dbReference type="SUPFAM" id="SSF49599">
    <property type="entry name" value="TRAF domain-like"/>
    <property type="match status" value="1"/>
</dbReference>
<dbReference type="Pfam" id="PF22486">
    <property type="entry name" value="MATH_2"/>
    <property type="match status" value="1"/>
</dbReference>
<evidence type="ECO:0000259" key="2">
    <source>
        <dbReference type="PROSITE" id="PS50097"/>
    </source>
</evidence>
<dbReference type="CDD" id="cd00121">
    <property type="entry name" value="MATH"/>
    <property type="match status" value="1"/>
</dbReference>
<comment type="caution">
    <text evidence="4">The sequence shown here is derived from an EMBL/GenBank/DDBJ whole genome shotgun (WGS) entry which is preliminary data.</text>
</comment>
<dbReference type="AlphaFoldDB" id="A0AAV6VEC5"/>
<dbReference type="Gene3D" id="2.60.210.10">
    <property type="entry name" value="Apoptosis, Tumor Necrosis Factor Receptor Associated Protein 2, Chain A"/>
    <property type="match status" value="1"/>
</dbReference>
<feature type="domain" description="BTB" evidence="2">
    <location>
        <begin position="395"/>
        <end position="462"/>
    </location>
</feature>
<dbReference type="EMBL" id="JAFNEN010000094">
    <property type="protein sequence ID" value="KAG8195042.1"/>
    <property type="molecule type" value="Genomic_DNA"/>
</dbReference>
<gene>
    <name evidence="4" type="ORF">JTE90_029622</name>
</gene>
<sequence length="480" mass="55892">MFSMSNSNREDVVTLLWEIENFNELFTHKIESPVFLSHSLDRTRWKMCLYTDWYDHNNDDYISLSFTRCGSGDTEVEKIVLDGELSIVDEYGESSLVSQQLKNHVFVKDHSWSPCKAFVSRNDVFFKRRADFIPDNLLQVRCRIWRSFNITTLSELIIYHTKIERSHFTWKIENFSCIKDHEVKEMHVKKHSSESPILSYRFYTDEIFDKAIIEMISNSSFNMSIWCEITALNSTGERFNSESYNFTSNDENLYERCLTLILSDLLNNKTLYLPMDALSLRVECFYWISDINVSRITIPNTHVFESFQSVEKSDSKGRAENVMPTETNDKQSMTKSIPSSPKCHQQSMIETDNSKVFHFNPGKSCEREKSYINSDTYLELFAQDMHFMYEEGLLSDFTLCAGNKTFPVHKSILSARSPAFKAMFTTPLKKKEAEVLDIPDIGADTLHRMLVFVYTSEIAHLEWEDAISLFFALTSTTLRT</sequence>
<dbReference type="PROSITE" id="PS50097">
    <property type="entry name" value="BTB"/>
    <property type="match status" value="1"/>
</dbReference>
<dbReference type="CDD" id="cd18186">
    <property type="entry name" value="BTB_POZ_ZBTB_KLHL-like"/>
    <property type="match status" value="1"/>
</dbReference>
<evidence type="ECO:0000256" key="1">
    <source>
        <dbReference type="SAM" id="MobiDB-lite"/>
    </source>
</evidence>
<evidence type="ECO:0000313" key="4">
    <source>
        <dbReference type="EMBL" id="KAG8195042.1"/>
    </source>
</evidence>